<feature type="transmembrane region" description="Helical" evidence="6">
    <location>
        <begin position="179"/>
        <end position="197"/>
    </location>
</feature>
<keyword evidence="3 6" id="KW-0812">Transmembrane</keyword>
<reference evidence="7" key="1">
    <citation type="submission" date="2023-02" db="EMBL/GenBank/DDBJ databases">
        <title>A novel hydrolase synthesized by Rhodococcus erythropolis HQ is responsible for the detoxification of Zearalenone.</title>
        <authorList>
            <person name="Hu J."/>
            <person name="Xu J."/>
        </authorList>
    </citation>
    <scope>NUCLEOTIDE SEQUENCE</scope>
    <source>
        <strain evidence="7">HQ</strain>
    </source>
</reference>
<evidence type="ECO:0000256" key="6">
    <source>
        <dbReference type="SAM" id="Phobius"/>
    </source>
</evidence>
<dbReference type="PANTHER" id="PTHR30250">
    <property type="entry name" value="PST FAMILY PREDICTED COLANIC ACID TRANSPORTER"/>
    <property type="match status" value="1"/>
</dbReference>
<evidence type="ECO:0000256" key="5">
    <source>
        <dbReference type="ARBA" id="ARBA00023136"/>
    </source>
</evidence>
<feature type="transmembrane region" description="Helical" evidence="6">
    <location>
        <begin position="51"/>
        <end position="70"/>
    </location>
</feature>
<accession>A0AAW6LH56</accession>
<evidence type="ECO:0000256" key="1">
    <source>
        <dbReference type="ARBA" id="ARBA00004651"/>
    </source>
</evidence>
<feature type="transmembrane region" description="Helical" evidence="6">
    <location>
        <begin position="254"/>
        <end position="274"/>
    </location>
</feature>
<evidence type="ECO:0000313" key="7">
    <source>
        <dbReference type="EMBL" id="MDE8645819.1"/>
    </source>
</evidence>
<feature type="transmembrane region" description="Helical" evidence="6">
    <location>
        <begin position="363"/>
        <end position="385"/>
    </location>
</feature>
<protein>
    <submittedName>
        <fullName evidence="7">Lipopolysaccharide biosynthesis protein</fullName>
    </submittedName>
</protein>
<evidence type="ECO:0000256" key="2">
    <source>
        <dbReference type="ARBA" id="ARBA00022475"/>
    </source>
</evidence>
<sequence length="435" mass="45642">MASPETPATDKRKFEYDSIAVLISGAVTAVLGLVFWAVTARMYPVDVVGRASAVINSAVVLSTLSTLSLGSMYERFLPLAGSRAGALVARGYLLVALLATILATALLMFGPREKLFSSGWAMLSYVGLVVTLALFALEDQTTNGLRVARWSAAKNIVHAIAKLALVASLAFTAHELAVVGAWGGSAAIAALVLGVAIRRKLRTRGESAAQPALPPARELWSYFGHSYGLMTLGSLAPLAVPLVVISLLGAEENAYFAITWALVSALFVLFYMLMGPFVSEASAFPTQIQSLTRRFIALLSGLAVLGAIFLALVAPVALGSVGDHYRTEGTTLLRLSAIIIPISALVVLHNALARVYQRMGSAVVAQVLNTIVVIAGSIVLTPHVGIAGVGWSYLAAEILSAAIVTVPLVGMLRRAARTPTQIESNESTVDHQPGA</sequence>
<dbReference type="AlphaFoldDB" id="A0AAW6LH56"/>
<feature type="transmembrane region" description="Helical" evidence="6">
    <location>
        <begin position="91"/>
        <end position="109"/>
    </location>
</feature>
<feature type="transmembrane region" description="Helical" evidence="6">
    <location>
        <begin position="19"/>
        <end position="39"/>
    </location>
</feature>
<comment type="subcellular location">
    <subcellularLocation>
        <location evidence="1">Cell membrane</location>
        <topology evidence="1">Multi-pass membrane protein</topology>
    </subcellularLocation>
</comment>
<dbReference type="PANTHER" id="PTHR30250:SF11">
    <property type="entry name" value="O-ANTIGEN TRANSPORTER-RELATED"/>
    <property type="match status" value="1"/>
</dbReference>
<comment type="caution">
    <text evidence="7">The sequence shown here is derived from an EMBL/GenBank/DDBJ whole genome shotgun (WGS) entry which is preliminary data.</text>
</comment>
<evidence type="ECO:0000256" key="3">
    <source>
        <dbReference type="ARBA" id="ARBA00022692"/>
    </source>
</evidence>
<dbReference type="EMBL" id="JARDXE010000007">
    <property type="protein sequence ID" value="MDE8645819.1"/>
    <property type="molecule type" value="Genomic_DNA"/>
</dbReference>
<organism evidence="7 8">
    <name type="scientific">Rhodococcus qingshengii</name>
    <dbReference type="NCBI Taxonomy" id="334542"/>
    <lineage>
        <taxon>Bacteria</taxon>
        <taxon>Bacillati</taxon>
        <taxon>Actinomycetota</taxon>
        <taxon>Actinomycetes</taxon>
        <taxon>Mycobacteriales</taxon>
        <taxon>Nocardiaceae</taxon>
        <taxon>Rhodococcus</taxon>
        <taxon>Rhodococcus erythropolis group</taxon>
    </lineage>
</organism>
<dbReference type="RefSeq" id="WP_275231798.1">
    <property type="nucleotide sequence ID" value="NZ_JARDXE010000007.1"/>
</dbReference>
<dbReference type="Proteomes" id="UP001217325">
    <property type="component" value="Unassembled WGS sequence"/>
</dbReference>
<keyword evidence="5 6" id="KW-0472">Membrane</keyword>
<keyword evidence="2" id="KW-1003">Cell membrane</keyword>
<dbReference type="GO" id="GO:0005886">
    <property type="term" value="C:plasma membrane"/>
    <property type="evidence" value="ECO:0007669"/>
    <property type="project" value="UniProtKB-SubCell"/>
</dbReference>
<feature type="transmembrane region" description="Helical" evidence="6">
    <location>
        <begin position="115"/>
        <end position="135"/>
    </location>
</feature>
<feature type="transmembrane region" description="Helical" evidence="6">
    <location>
        <begin position="295"/>
        <end position="319"/>
    </location>
</feature>
<evidence type="ECO:0000313" key="8">
    <source>
        <dbReference type="Proteomes" id="UP001217325"/>
    </source>
</evidence>
<evidence type="ECO:0000256" key="4">
    <source>
        <dbReference type="ARBA" id="ARBA00022989"/>
    </source>
</evidence>
<feature type="transmembrane region" description="Helical" evidence="6">
    <location>
        <begin position="391"/>
        <end position="412"/>
    </location>
</feature>
<name>A0AAW6LH56_RHOSG</name>
<proteinExistence type="predicted"/>
<dbReference type="InterPro" id="IPR050833">
    <property type="entry name" value="Poly_Biosynth_Transport"/>
</dbReference>
<feature type="transmembrane region" description="Helical" evidence="6">
    <location>
        <begin position="331"/>
        <end position="351"/>
    </location>
</feature>
<feature type="transmembrane region" description="Helical" evidence="6">
    <location>
        <begin position="227"/>
        <end position="248"/>
    </location>
</feature>
<gene>
    <name evidence="7" type="ORF">PXH69_12735</name>
</gene>
<keyword evidence="4 6" id="KW-1133">Transmembrane helix</keyword>